<proteinExistence type="predicted"/>
<dbReference type="CDD" id="cd06259">
    <property type="entry name" value="YdcF-like"/>
    <property type="match status" value="1"/>
</dbReference>
<organism evidence="2 3">
    <name type="scientific">Catenuloplanes nepalensis</name>
    <dbReference type="NCBI Taxonomy" id="587533"/>
    <lineage>
        <taxon>Bacteria</taxon>
        <taxon>Bacillati</taxon>
        <taxon>Actinomycetota</taxon>
        <taxon>Actinomycetes</taxon>
        <taxon>Micromonosporales</taxon>
        <taxon>Micromonosporaceae</taxon>
        <taxon>Catenuloplanes</taxon>
    </lineage>
</organism>
<dbReference type="EMBL" id="JAUSRA010000001">
    <property type="protein sequence ID" value="MDP9794117.1"/>
    <property type="molecule type" value="Genomic_DNA"/>
</dbReference>
<dbReference type="RefSeq" id="WP_306829240.1">
    <property type="nucleotide sequence ID" value="NZ_JAUSRA010000001.1"/>
</dbReference>
<dbReference type="PANTHER" id="PTHR30336:SF20">
    <property type="entry name" value="DUF218 DOMAIN-CONTAINING PROTEIN"/>
    <property type="match status" value="1"/>
</dbReference>
<evidence type="ECO:0000259" key="1">
    <source>
        <dbReference type="Pfam" id="PF02698"/>
    </source>
</evidence>
<sequence length="222" mass="25071">MTDRATRLTDAQRADALTIWHYHQLGHPLRHCDIAIGLGSHDLGVPAYTAKLWHEGWFPRMLFTGAVNPIRADQFPRGEAVHFQEHAIALGVPDRVILVEPHATNTGQNITFARQLLQEHDITVRSVMLVAMPYMQRRAYATCRKLWPEVDIVCASQPLAFADYVTEIGDERMVTDMLVGDLQRIIVYPGHGYAEPQEVPDDVHAAYQRLVHAGFTTRLLTT</sequence>
<comment type="caution">
    <text evidence="2">The sequence shown here is derived from an EMBL/GenBank/DDBJ whole genome shotgun (WGS) entry which is preliminary data.</text>
</comment>
<dbReference type="Proteomes" id="UP001240984">
    <property type="component" value="Unassembled WGS sequence"/>
</dbReference>
<gene>
    <name evidence="2" type="ORF">J2S43_002629</name>
</gene>
<protein>
    <submittedName>
        <fullName evidence="2">Uncharacterized SAM-binding protein YcdF (DUF218 family)</fullName>
    </submittedName>
</protein>
<dbReference type="InterPro" id="IPR003848">
    <property type="entry name" value="DUF218"/>
</dbReference>
<evidence type="ECO:0000313" key="2">
    <source>
        <dbReference type="EMBL" id="MDP9794117.1"/>
    </source>
</evidence>
<dbReference type="InterPro" id="IPR051599">
    <property type="entry name" value="Cell_Envelope_Assoc"/>
</dbReference>
<accession>A0ABT9MRR3</accession>
<dbReference type="InterPro" id="IPR014729">
    <property type="entry name" value="Rossmann-like_a/b/a_fold"/>
</dbReference>
<feature type="domain" description="DUF218" evidence="1">
    <location>
        <begin position="47"/>
        <end position="149"/>
    </location>
</feature>
<name>A0ABT9MRR3_9ACTN</name>
<dbReference type="Pfam" id="PF02698">
    <property type="entry name" value="DUF218"/>
    <property type="match status" value="1"/>
</dbReference>
<reference evidence="2 3" key="1">
    <citation type="submission" date="2023-07" db="EMBL/GenBank/DDBJ databases">
        <title>Sequencing the genomes of 1000 actinobacteria strains.</title>
        <authorList>
            <person name="Klenk H.-P."/>
        </authorList>
    </citation>
    <scope>NUCLEOTIDE SEQUENCE [LARGE SCALE GENOMIC DNA]</scope>
    <source>
        <strain evidence="2 3">DSM 44710</strain>
    </source>
</reference>
<keyword evidence="3" id="KW-1185">Reference proteome</keyword>
<dbReference type="PANTHER" id="PTHR30336">
    <property type="entry name" value="INNER MEMBRANE PROTEIN, PROBABLE PERMEASE"/>
    <property type="match status" value="1"/>
</dbReference>
<evidence type="ECO:0000313" key="3">
    <source>
        <dbReference type="Proteomes" id="UP001240984"/>
    </source>
</evidence>
<dbReference type="Gene3D" id="3.40.50.620">
    <property type="entry name" value="HUPs"/>
    <property type="match status" value="1"/>
</dbReference>